<name>A0AAW9A622_9BACL</name>
<evidence type="ECO:0000313" key="4">
    <source>
        <dbReference type="Proteomes" id="UP001271648"/>
    </source>
</evidence>
<dbReference type="PANTHER" id="PTHR31302">
    <property type="entry name" value="TRANSMEMBRANE PROTEIN WITH METALLOPHOSPHOESTERASE DOMAIN-RELATED"/>
    <property type="match status" value="1"/>
</dbReference>
<dbReference type="RefSeq" id="WP_283731829.1">
    <property type="nucleotide sequence ID" value="NZ_CP125968.1"/>
</dbReference>
<dbReference type="AlphaFoldDB" id="A0AAW9A622"/>
<dbReference type="GO" id="GO:0016020">
    <property type="term" value="C:membrane"/>
    <property type="evidence" value="ECO:0007669"/>
    <property type="project" value="GOC"/>
</dbReference>
<evidence type="ECO:0000259" key="2">
    <source>
        <dbReference type="Pfam" id="PF00149"/>
    </source>
</evidence>
<protein>
    <submittedName>
        <fullName evidence="3">Metallophosphoesterase</fullName>
    </submittedName>
</protein>
<keyword evidence="1" id="KW-1133">Transmembrane helix</keyword>
<proteinExistence type="predicted"/>
<keyword evidence="4" id="KW-1185">Reference proteome</keyword>
<gene>
    <name evidence="3" type="ORF">QTL97_01330</name>
</gene>
<feature type="transmembrane region" description="Helical" evidence="1">
    <location>
        <begin position="6"/>
        <end position="26"/>
    </location>
</feature>
<organism evidence="3 4">
    <name type="scientific">Sporosarcina thermotolerans</name>
    <dbReference type="NCBI Taxonomy" id="633404"/>
    <lineage>
        <taxon>Bacteria</taxon>
        <taxon>Bacillati</taxon>
        <taxon>Bacillota</taxon>
        <taxon>Bacilli</taxon>
        <taxon>Bacillales</taxon>
        <taxon>Caryophanaceae</taxon>
        <taxon>Sporosarcina</taxon>
    </lineage>
</organism>
<feature type="domain" description="Calcineurin-like phosphoesterase" evidence="2">
    <location>
        <begin position="50"/>
        <end position="205"/>
    </location>
</feature>
<reference evidence="3 4" key="1">
    <citation type="submission" date="2023-06" db="EMBL/GenBank/DDBJ databases">
        <title>Sporosarcina sp. nov., isolated from Korean traditional fermented seafood 'Jeotgal'.</title>
        <authorList>
            <person name="Yang A.I."/>
            <person name="Shin N.-R."/>
        </authorList>
    </citation>
    <scope>NUCLEOTIDE SEQUENCE [LARGE SCALE GENOMIC DNA]</scope>
    <source>
        <strain evidence="3 4">KCTC43456</strain>
    </source>
</reference>
<dbReference type="GO" id="GO:0009245">
    <property type="term" value="P:lipid A biosynthetic process"/>
    <property type="evidence" value="ECO:0007669"/>
    <property type="project" value="TreeGrafter"/>
</dbReference>
<dbReference type="SUPFAM" id="SSF56300">
    <property type="entry name" value="Metallo-dependent phosphatases"/>
    <property type="match status" value="1"/>
</dbReference>
<keyword evidence="1" id="KW-0472">Membrane</keyword>
<keyword evidence="1" id="KW-0812">Transmembrane</keyword>
<dbReference type="InterPro" id="IPR004843">
    <property type="entry name" value="Calcineurin-like_PHP"/>
</dbReference>
<dbReference type="Gene3D" id="3.60.21.10">
    <property type="match status" value="1"/>
</dbReference>
<dbReference type="InterPro" id="IPR051158">
    <property type="entry name" value="Metallophosphoesterase_sf"/>
</dbReference>
<dbReference type="PANTHER" id="PTHR31302:SF32">
    <property type="entry name" value="PHOSPHOESTERASE"/>
    <property type="match status" value="1"/>
</dbReference>
<dbReference type="Pfam" id="PF00149">
    <property type="entry name" value="Metallophos"/>
    <property type="match status" value="1"/>
</dbReference>
<sequence length="257" mass="28458">MRIILNSLFGIAGLIIAVLLYMFAFAKRRNVISHSYTVGKEIKQGKELSLFFISDIHRRHIDRRLLEKVKSYGSIDIVVIGGDLAEAGVPLPRIERNIRALSTLGPLFFIWGNNDREVGEDEIRKIISRHGGVILDNTDAAIPNNPLWGICGTDDPSSGRVDIKATLKNAKSYPYLIVAAHNPYMFRKIEEVCSPDLMLAGHTHGGQIRMGKFSLHALGRFSEQEGKAKLVSNGYGTSIVPLRLGAAPESHVIKINY</sequence>
<dbReference type="Proteomes" id="UP001271648">
    <property type="component" value="Unassembled WGS sequence"/>
</dbReference>
<accession>A0AAW9A622</accession>
<dbReference type="GO" id="GO:0008758">
    <property type="term" value="F:UDP-2,3-diacylglucosamine hydrolase activity"/>
    <property type="evidence" value="ECO:0007669"/>
    <property type="project" value="TreeGrafter"/>
</dbReference>
<evidence type="ECO:0000313" key="3">
    <source>
        <dbReference type="EMBL" id="MDW0115579.1"/>
    </source>
</evidence>
<dbReference type="InterPro" id="IPR029052">
    <property type="entry name" value="Metallo-depent_PP-like"/>
</dbReference>
<evidence type="ECO:0000256" key="1">
    <source>
        <dbReference type="SAM" id="Phobius"/>
    </source>
</evidence>
<dbReference type="EMBL" id="JAUBDJ010000001">
    <property type="protein sequence ID" value="MDW0115579.1"/>
    <property type="molecule type" value="Genomic_DNA"/>
</dbReference>
<comment type="caution">
    <text evidence="3">The sequence shown here is derived from an EMBL/GenBank/DDBJ whole genome shotgun (WGS) entry which is preliminary data.</text>
</comment>